<organism evidence="2 3">
    <name type="scientific">Extremus antarcticus</name>
    <dbReference type="NCBI Taxonomy" id="702011"/>
    <lineage>
        <taxon>Eukaryota</taxon>
        <taxon>Fungi</taxon>
        <taxon>Dikarya</taxon>
        <taxon>Ascomycota</taxon>
        <taxon>Pezizomycotina</taxon>
        <taxon>Dothideomycetes</taxon>
        <taxon>Dothideomycetidae</taxon>
        <taxon>Mycosphaerellales</taxon>
        <taxon>Extremaceae</taxon>
        <taxon>Extremus</taxon>
    </lineage>
</organism>
<dbReference type="SUPFAM" id="SSF53254">
    <property type="entry name" value="Phosphoglycerate mutase-like"/>
    <property type="match status" value="1"/>
</dbReference>
<dbReference type="InterPro" id="IPR013078">
    <property type="entry name" value="His_Pase_superF_clade-1"/>
</dbReference>
<keyword evidence="1" id="KW-0378">Hydrolase</keyword>
<evidence type="ECO:0000313" key="3">
    <source>
        <dbReference type="Proteomes" id="UP001271007"/>
    </source>
</evidence>
<dbReference type="PANTHER" id="PTHR46517">
    <property type="entry name" value="FRUCTOSE-2,6-BISPHOSPHATASE TIGAR"/>
    <property type="match status" value="1"/>
</dbReference>
<comment type="caution">
    <text evidence="2">The sequence shown here is derived from an EMBL/GenBank/DDBJ whole genome shotgun (WGS) entry which is preliminary data.</text>
</comment>
<proteinExistence type="predicted"/>
<reference evidence="2" key="1">
    <citation type="submission" date="2023-04" db="EMBL/GenBank/DDBJ databases">
        <title>Black Yeasts Isolated from many extreme environments.</title>
        <authorList>
            <person name="Coleine C."/>
            <person name="Stajich J.E."/>
            <person name="Selbmann L."/>
        </authorList>
    </citation>
    <scope>NUCLEOTIDE SEQUENCE</scope>
    <source>
        <strain evidence="2">CCFEE 5312</strain>
    </source>
</reference>
<sequence length="269" mass="29593">MPSLAPCSAVDRLLPSSIDRDTTRYNREDKKISSPNSVAIWVTSETQDNIDLILQGWRDTSLTPAGHADAQIVAQKLSSQHIDAVYHSPLIRITQTLAPVLETHPSIPKDRITPDPDLRGQCLGTMEGGSYDLVDMSNPRSADGKQGVERFDDFVGRLKGCMGRILAQEAPLVSSTDRVVLVATHGVGITSIFKTLESSTNCAGFNPPLAKRGPDAWEVRYPDSDEIARLVVERPAELPVKDGVLEWEAVQGKPFVIERWGKWEKRVDG</sequence>
<dbReference type="PANTHER" id="PTHR46517:SF1">
    <property type="entry name" value="FRUCTOSE-2,6-BISPHOSPHATASE TIGAR"/>
    <property type="match status" value="1"/>
</dbReference>
<name>A0AAJ0GFP0_9PEZI</name>
<evidence type="ECO:0000256" key="1">
    <source>
        <dbReference type="ARBA" id="ARBA00022801"/>
    </source>
</evidence>
<dbReference type="GO" id="GO:0005829">
    <property type="term" value="C:cytosol"/>
    <property type="evidence" value="ECO:0007669"/>
    <property type="project" value="TreeGrafter"/>
</dbReference>
<dbReference type="Proteomes" id="UP001271007">
    <property type="component" value="Unassembled WGS sequence"/>
</dbReference>
<accession>A0AAJ0GFP0</accession>
<dbReference type="AlphaFoldDB" id="A0AAJ0GFP0"/>
<dbReference type="EMBL" id="JAWDJX010000005">
    <property type="protein sequence ID" value="KAK3056646.1"/>
    <property type="molecule type" value="Genomic_DNA"/>
</dbReference>
<dbReference type="GO" id="GO:0045820">
    <property type="term" value="P:negative regulation of glycolytic process"/>
    <property type="evidence" value="ECO:0007669"/>
    <property type="project" value="TreeGrafter"/>
</dbReference>
<dbReference type="GO" id="GO:0004331">
    <property type="term" value="F:fructose-2,6-bisphosphate 2-phosphatase activity"/>
    <property type="evidence" value="ECO:0007669"/>
    <property type="project" value="TreeGrafter"/>
</dbReference>
<dbReference type="InterPro" id="IPR051695">
    <property type="entry name" value="Phosphoglycerate_Mutase"/>
</dbReference>
<dbReference type="Gene3D" id="3.40.50.1240">
    <property type="entry name" value="Phosphoglycerate mutase-like"/>
    <property type="match status" value="1"/>
</dbReference>
<evidence type="ECO:0000313" key="2">
    <source>
        <dbReference type="EMBL" id="KAK3056646.1"/>
    </source>
</evidence>
<dbReference type="CDD" id="cd07067">
    <property type="entry name" value="HP_PGM_like"/>
    <property type="match status" value="1"/>
</dbReference>
<evidence type="ECO:0008006" key="4">
    <source>
        <dbReference type="Google" id="ProtNLM"/>
    </source>
</evidence>
<dbReference type="GO" id="GO:0043456">
    <property type="term" value="P:regulation of pentose-phosphate shunt"/>
    <property type="evidence" value="ECO:0007669"/>
    <property type="project" value="TreeGrafter"/>
</dbReference>
<dbReference type="InterPro" id="IPR029033">
    <property type="entry name" value="His_PPase_superfam"/>
</dbReference>
<gene>
    <name evidence="2" type="ORF">LTR09_002439</name>
</gene>
<keyword evidence="3" id="KW-1185">Reference proteome</keyword>
<dbReference type="Pfam" id="PF00300">
    <property type="entry name" value="His_Phos_1"/>
    <property type="match status" value="1"/>
</dbReference>
<protein>
    <recommendedName>
        <fullName evidence="4">Phosphoglycerate mutase-like protein</fullName>
    </recommendedName>
</protein>